<gene>
    <name evidence="1" type="ORF">Harvfovirus11_23</name>
</gene>
<protein>
    <submittedName>
        <fullName evidence="1">Uncharacterized protein</fullName>
    </submittedName>
</protein>
<sequence length="191" mass="22370">MSEFDPHPDISNAESKSPEQLAAEIFSTTPQNPCSICILPYSPDQENDAISFNFEILLTIYLEGFMNILDVIKQSHLSQNPKDSEKKPYEIENLIYTQITMEDLKFPEPWFKSFGYTIELTEYTKIKPGSYCKILLSFDPKDRINFLMKDIKTRYHFILNKTYKPTNDITKIYALLSKNNKFFKISFKPYT</sequence>
<accession>A0A3G5A422</accession>
<organism evidence="1">
    <name type="scientific">Harvfovirus sp</name>
    <dbReference type="NCBI Taxonomy" id="2487768"/>
    <lineage>
        <taxon>Viruses</taxon>
        <taxon>Varidnaviria</taxon>
        <taxon>Bamfordvirae</taxon>
        <taxon>Nucleocytoviricota</taxon>
        <taxon>Megaviricetes</taxon>
        <taxon>Imitervirales</taxon>
        <taxon>Mimiviridae</taxon>
        <taxon>Klosneuvirinae</taxon>
    </lineage>
</organism>
<reference evidence="1" key="1">
    <citation type="submission" date="2018-10" db="EMBL/GenBank/DDBJ databases">
        <title>Hidden diversity of soil giant viruses.</title>
        <authorList>
            <person name="Schulz F."/>
            <person name="Alteio L."/>
            <person name="Goudeau D."/>
            <person name="Ryan E.M."/>
            <person name="Malmstrom R.R."/>
            <person name="Blanchard J."/>
            <person name="Woyke T."/>
        </authorList>
    </citation>
    <scope>NUCLEOTIDE SEQUENCE</scope>
    <source>
        <strain evidence="1">HAV1</strain>
    </source>
</reference>
<evidence type="ECO:0000313" key="1">
    <source>
        <dbReference type="EMBL" id="AYV80961.1"/>
    </source>
</evidence>
<proteinExistence type="predicted"/>
<dbReference type="EMBL" id="MK072253">
    <property type="protein sequence ID" value="AYV80961.1"/>
    <property type="molecule type" value="Genomic_DNA"/>
</dbReference>
<name>A0A3G5A422_9VIRU</name>